<dbReference type="AlphaFoldDB" id="A0A4Z1FGT8"/>
<name>A0A4Z1FGT8_9HELO</name>
<comment type="caution">
    <text evidence="1">The sequence shown here is derived from an EMBL/GenBank/DDBJ whole genome shotgun (WGS) entry which is preliminary data.</text>
</comment>
<dbReference type="EMBL" id="PQXI01000273">
    <property type="protein sequence ID" value="TGO20681.1"/>
    <property type="molecule type" value="Genomic_DNA"/>
</dbReference>
<sequence length="125" mass="14737">MRQGPEVKNGIVCTQRFSGRVPCHERESINWKVKERETTVSFQRWRKRQETKSGRRWKNVEEEGYNKKERKGKEEGVGGNGLGRFEYFGRRVEGFITQVSSLKATHTKRSYKLRAYENPHSRCQG</sequence>
<evidence type="ECO:0000313" key="1">
    <source>
        <dbReference type="EMBL" id="TGO20681.1"/>
    </source>
</evidence>
<evidence type="ECO:0000313" key="2">
    <source>
        <dbReference type="Proteomes" id="UP000297910"/>
    </source>
</evidence>
<keyword evidence="2" id="KW-1185">Reference proteome</keyword>
<dbReference type="Proteomes" id="UP000297910">
    <property type="component" value="Unassembled WGS sequence"/>
</dbReference>
<organism evidence="1 2">
    <name type="scientific">Botrytis paeoniae</name>
    <dbReference type="NCBI Taxonomy" id="278948"/>
    <lineage>
        <taxon>Eukaryota</taxon>
        <taxon>Fungi</taxon>
        <taxon>Dikarya</taxon>
        <taxon>Ascomycota</taxon>
        <taxon>Pezizomycotina</taxon>
        <taxon>Leotiomycetes</taxon>
        <taxon>Helotiales</taxon>
        <taxon>Sclerotiniaceae</taxon>
        <taxon>Botrytis</taxon>
    </lineage>
</organism>
<proteinExistence type="predicted"/>
<accession>A0A4Z1FGT8</accession>
<reference evidence="1 2" key="1">
    <citation type="submission" date="2017-12" db="EMBL/GenBank/DDBJ databases">
        <title>Comparative genomics of Botrytis spp.</title>
        <authorList>
            <person name="Valero-Jimenez C.A."/>
            <person name="Tapia P."/>
            <person name="Veloso J."/>
            <person name="Silva-Moreno E."/>
            <person name="Staats M."/>
            <person name="Valdes J.H."/>
            <person name="Van Kan J.A.L."/>
        </authorList>
    </citation>
    <scope>NUCLEOTIDE SEQUENCE [LARGE SCALE GENOMIC DNA]</scope>
    <source>
        <strain evidence="1 2">Bp0003</strain>
    </source>
</reference>
<gene>
    <name evidence="1" type="ORF">BPAE_0274g00010</name>
</gene>
<protein>
    <submittedName>
        <fullName evidence="1">Uncharacterized protein</fullName>
    </submittedName>
</protein>